<keyword evidence="1" id="KW-0812">Transmembrane</keyword>
<accession>A0A1H3AKD7</accession>
<reference evidence="3 4" key="1">
    <citation type="submission" date="2016-10" db="EMBL/GenBank/DDBJ databases">
        <authorList>
            <person name="de Groot N.N."/>
        </authorList>
    </citation>
    <scope>NUCLEOTIDE SEQUENCE [LARGE SCALE GENOMIC DNA]</scope>
    <source>
        <strain evidence="3 4">CGMCC 1.8894</strain>
    </source>
</reference>
<proteinExistence type="predicted"/>
<protein>
    <submittedName>
        <fullName evidence="3">Tripartite tricarboxylate transporter TctB family protein</fullName>
    </submittedName>
</protein>
<sequence length="167" mass="17889">MKQTSSGSVLMRLNFNSGVALVCIVLGITIWLLIPYQVAEPPRFFGRSSAGMSPSMFPQVISIGLVLVGGCYLFASLGMTEVSGFRGLPLTAYINLGVILVAMIAYVALLRPVGYVASSMVVATSISFYYGSRNPVGIGITGILAPLCIYYLFTRYLSVSLPPFPWG</sequence>
<evidence type="ECO:0000256" key="1">
    <source>
        <dbReference type="SAM" id="Phobius"/>
    </source>
</evidence>
<organism evidence="3 4">
    <name type="scientific">Roseicitreum antarcticum</name>
    <dbReference type="NCBI Taxonomy" id="564137"/>
    <lineage>
        <taxon>Bacteria</taxon>
        <taxon>Pseudomonadati</taxon>
        <taxon>Pseudomonadota</taxon>
        <taxon>Alphaproteobacteria</taxon>
        <taxon>Rhodobacterales</taxon>
        <taxon>Paracoccaceae</taxon>
        <taxon>Roseicitreum</taxon>
    </lineage>
</organism>
<keyword evidence="1" id="KW-0472">Membrane</keyword>
<feature type="transmembrane region" description="Helical" evidence="1">
    <location>
        <begin position="138"/>
        <end position="157"/>
    </location>
</feature>
<dbReference type="Proteomes" id="UP000198539">
    <property type="component" value="Unassembled WGS sequence"/>
</dbReference>
<dbReference type="Pfam" id="PF07331">
    <property type="entry name" value="TctB"/>
    <property type="match status" value="1"/>
</dbReference>
<evidence type="ECO:0000313" key="4">
    <source>
        <dbReference type="Proteomes" id="UP000198539"/>
    </source>
</evidence>
<dbReference type="EMBL" id="FNOM01000007">
    <property type="protein sequence ID" value="SDX29848.1"/>
    <property type="molecule type" value="Genomic_DNA"/>
</dbReference>
<feature type="transmembrane region" description="Helical" evidence="1">
    <location>
        <begin position="12"/>
        <end position="36"/>
    </location>
</feature>
<evidence type="ECO:0000259" key="2">
    <source>
        <dbReference type="Pfam" id="PF07331"/>
    </source>
</evidence>
<dbReference type="STRING" id="564137.SAMN04488238_10723"/>
<feature type="transmembrane region" description="Helical" evidence="1">
    <location>
        <begin position="113"/>
        <end position="131"/>
    </location>
</feature>
<feature type="domain" description="DUF1468" evidence="2">
    <location>
        <begin position="19"/>
        <end position="162"/>
    </location>
</feature>
<keyword evidence="4" id="KW-1185">Reference proteome</keyword>
<dbReference type="AlphaFoldDB" id="A0A1H3AKD7"/>
<dbReference type="OrthoDB" id="5519430at2"/>
<name>A0A1H3AKD7_9RHOB</name>
<feature type="transmembrane region" description="Helical" evidence="1">
    <location>
        <begin position="56"/>
        <end position="75"/>
    </location>
</feature>
<keyword evidence="1" id="KW-1133">Transmembrane helix</keyword>
<dbReference type="InterPro" id="IPR009936">
    <property type="entry name" value="DUF1468"/>
</dbReference>
<gene>
    <name evidence="3" type="ORF">SAMN04488238_10723</name>
</gene>
<dbReference type="RefSeq" id="WP_092890012.1">
    <property type="nucleotide sequence ID" value="NZ_CP061498.1"/>
</dbReference>
<feature type="transmembrane region" description="Helical" evidence="1">
    <location>
        <begin position="87"/>
        <end position="107"/>
    </location>
</feature>
<evidence type="ECO:0000313" key="3">
    <source>
        <dbReference type="EMBL" id="SDX29848.1"/>
    </source>
</evidence>